<name>A0A1G7DH62_9NOCA</name>
<gene>
    <name evidence="1" type="ORF">SAMN05444580_11921</name>
</gene>
<reference evidence="1 2" key="1">
    <citation type="submission" date="2016-10" db="EMBL/GenBank/DDBJ databases">
        <authorList>
            <person name="de Groot N.N."/>
        </authorList>
    </citation>
    <scope>NUCLEOTIDE SEQUENCE [LARGE SCALE GENOMIC DNA]</scope>
    <source>
        <strain evidence="1 2">JCM 11308</strain>
    </source>
</reference>
<dbReference type="AlphaFoldDB" id="A0A1G7DH62"/>
<sequence>MITEKKFVDRIIAEYGPLLDLRERPQVIAEILRKYHGMVASPDGGSPPGGVGPPTSVQLDEPTNAELMRKLLEISRSLAKLRKALDERPSDPH</sequence>
<organism evidence="1 2">
    <name type="scientific">Rhodococcus tukisamuensis</name>
    <dbReference type="NCBI Taxonomy" id="168276"/>
    <lineage>
        <taxon>Bacteria</taxon>
        <taxon>Bacillati</taxon>
        <taxon>Actinomycetota</taxon>
        <taxon>Actinomycetes</taxon>
        <taxon>Mycobacteriales</taxon>
        <taxon>Nocardiaceae</taxon>
        <taxon>Rhodococcus</taxon>
    </lineage>
</organism>
<dbReference type="EMBL" id="FNAB01000019">
    <property type="protein sequence ID" value="SDE50155.1"/>
    <property type="molecule type" value="Genomic_DNA"/>
</dbReference>
<protein>
    <submittedName>
        <fullName evidence="1">Uncharacterized protein</fullName>
    </submittedName>
</protein>
<proteinExistence type="predicted"/>
<dbReference type="Proteomes" id="UP000199417">
    <property type="component" value="Unassembled WGS sequence"/>
</dbReference>
<evidence type="ECO:0000313" key="1">
    <source>
        <dbReference type="EMBL" id="SDE50155.1"/>
    </source>
</evidence>
<dbReference type="RefSeq" id="WP_072846092.1">
    <property type="nucleotide sequence ID" value="NZ_FNAB01000019.1"/>
</dbReference>
<dbReference type="STRING" id="168276.SAMN05444580_11921"/>
<accession>A0A1G7DH62</accession>
<keyword evidence="2" id="KW-1185">Reference proteome</keyword>
<evidence type="ECO:0000313" key="2">
    <source>
        <dbReference type="Proteomes" id="UP000199417"/>
    </source>
</evidence>